<evidence type="ECO:0000313" key="2">
    <source>
        <dbReference type="EMBL" id="BDZ53528.1"/>
    </source>
</evidence>
<organism evidence="2 3">
    <name type="scientific">Agromyces marinus</name>
    <dbReference type="NCBI Taxonomy" id="1389020"/>
    <lineage>
        <taxon>Bacteria</taxon>
        <taxon>Bacillati</taxon>
        <taxon>Actinomycetota</taxon>
        <taxon>Actinomycetes</taxon>
        <taxon>Micrococcales</taxon>
        <taxon>Microbacteriaceae</taxon>
        <taxon>Agromyces</taxon>
    </lineage>
</organism>
<feature type="transmembrane region" description="Helical" evidence="1">
    <location>
        <begin position="192"/>
        <end position="212"/>
    </location>
</feature>
<accession>A0ABN6YDS4</accession>
<keyword evidence="1" id="KW-0472">Membrane</keyword>
<gene>
    <name evidence="2" type="ORF">GCM10025870_06010</name>
</gene>
<protein>
    <submittedName>
        <fullName evidence="2">ZIP family zinc transporter</fullName>
    </submittedName>
</protein>
<sequence>MPEWMLAALAGLAAGGALLAGAIIAWFVRIPRKAVAATMAFGAGVLVSALAFDLVLEAEEVGGFWPTVVGFAVGAVVYVVADGLLDRTGHRNRRGSDAGPGSGTGIAVGALIDGIPESAVLGVGMHGGAGVSVPVLVAIIISNVPEGLSSTADLKASGRSALQVMLLWGGIALACALAALGGYALLADAGGQVAAVVTALAAGAILAMICDTMIPEAFATERRLTGLLATFGFLLSFALHRAA</sequence>
<feature type="transmembrane region" description="Helical" evidence="1">
    <location>
        <begin position="64"/>
        <end position="85"/>
    </location>
</feature>
<reference evidence="3" key="1">
    <citation type="journal article" date="2019" name="Int. J. Syst. Evol. Microbiol.">
        <title>The Global Catalogue of Microorganisms (GCM) 10K type strain sequencing project: providing services to taxonomists for standard genome sequencing and annotation.</title>
        <authorList>
            <consortium name="The Broad Institute Genomics Platform"/>
            <consortium name="The Broad Institute Genome Sequencing Center for Infectious Disease"/>
            <person name="Wu L."/>
            <person name="Ma J."/>
        </authorList>
    </citation>
    <scope>NUCLEOTIDE SEQUENCE [LARGE SCALE GENOMIC DNA]</scope>
    <source>
        <strain evidence="3">NBRC 109019</strain>
    </source>
</reference>
<feature type="transmembrane region" description="Helical" evidence="1">
    <location>
        <begin position="224"/>
        <end position="242"/>
    </location>
</feature>
<feature type="transmembrane region" description="Helical" evidence="1">
    <location>
        <begin position="6"/>
        <end position="27"/>
    </location>
</feature>
<dbReference type="Proteomes" id="UP001321477">
    <property type="component" value="Chromosome"/>
</dbReference>
<evidence type="ECO:0000256" key="1">
    <source>
        <dbReference type="SAM" id="Phobius"/>
    </source>
</evidence>
<proteinExistence type="predicted"/>
<feature type="transmembrane region" description="Helical" evidence="1">
    <location>
        <begin position="34"/>
        <end position="52"/>
    </location>
</feature>
<evidence type="ECO:0000313" key="3">
    <source>
        <dbReference type="Proteomes" id="UP001321477"/>
    </source>
</evidence>
<dbReference type="RefSeq" id="WP_234661416.1">
    <property type="nucleotide sequence ID" value="NZ_AP027734.1"/>
</dbReference>
<feature type="transmembrane region" description="Helical" evidence="1">
    <location>
        <begin position="164"/>
        <end position="186"/>
    </location>
</feature>
<dbReference type="EMBL" id="AP027734">
    <property type="protein sequence ID" value="BDZ53528.1"/>
    <property type="molecule type" value="Genomic_DNA"/>
</dbReference>
<keyword evidence="1" id="KW-1133">Transmembrane helix</keyword>
<keyword evidence="3" id="KW-1185">Reference proteome</keyword>
<keyword evidence="1" id="KW-0812">Transmembrane</keyword>
<name>A0ABN6YDS4_9MICO</name>